<comment type="similarity">
    <text evidence="1">Belongs to the CCM1 family.</text>
</comment>
<proteinExistence type="inferred from homology"/>
<feature type="repeat" description="PPR" evidence="5">
    <location>
        <begin position="161"/>
        <end position="195"/>
    </location>
</feature>
<dbReference type="PANTHER" id="PTHR47447">
    <property type="entry name" value="OS03G0856100 PROTEIN"/>
    <property type="match status" value="1"/>
</dbReference>
<comment type="subunit">
    <text evidence="4">Binds to mitochondrial small subunit 15S rRNA.</text>
</comment>
<evidence type="ECO:0000256" key="3">
    <source>
        <dbReference type="ARBA" id="ARBA00044493"/>
    </source>
</evidence>
<evidence type="ECO:0000256" key="1">
    <source>
        <dbReference type="ARBA" id="ARBA00006192"/>
    </source>
</evidence>
<dbReference type="OrthoDB" id="1908178at2759"/>
<dbReference type="AlphaFoldDB" id="U4LM74"/>
<dbReference type="Proteomes" id="UP000018144">
    <property type="component" value="Unassembled WGS sequence"/>
</dbReference>
<dbReference type="OMA" id="EMIYKEM"/>
<protein>
    <submittedName>
        <fullName evidence="6">Similar to Pentatricopeptide repeat-containing protein At2g17140 acc. no. Q0WPZ6</fullName>
    </submittedName>
</protein>
<dbReference type="EMBL" id="HF935906">
    <property type="protein sequence ID" value="CCX32692.1"/>
    <property type="molecule type" value="Genomic_DNA"/>
</dbReference>
<dbReference type="InterPro" id="IPR011990">
    <property type="entry name" value="TPR-like_helical_dom_sf"/>
</dbReference>
<sequence>MTHWGSPRQGHPSIYMSKQERAKYVMPIDFPNTLPELQRIRKFRAIAVKAHNNPKSVTNDQLFGVYYHLPGNRVSYLERITMERLLLRFTSVPLRTQDTMFQYLTILEDMRAAGIPLTREEWNQASSFVLKSMKYTTPEDLNLAVQMLHESDKNLPTPRADITTFNILLDGATCAGRLDMATSLLREIRDRNLQYDRFTYTTLMMYHAKSKNAPSVQTTYGDLVDAGEVVDTVILNALMTTLLDVGKETEANGIYEYMKRVALATAEKPSTKLLDWSQARRIQRLLKGRDILWAKAYYEEVGVRLAPDYISFHLWIHHYCRVGDWGKVQYHIEDMQLFSCPVDRNVYLSILKGFAWHGHIGNVAKEGPGAGEVLPWNKNQLQVILNLLLDEKLNVIGHWDRVMAVWVVRAIAATFQGDYDVLRSTWAEITRQWTKNGMYVNHFALAVYRSAVGESEEVWPLGDEQEHESNPAWQEIVQQAGLGHVTPKLPAWKSIMKGPMDHARNNAINPAWKSITGGSGMSSIALARERAAPKWARQQNK</sequence>
<evidence type="ECO:0000256" key="2">
    <source>
        <dbReference type="ARBA" id="ARBA00022737"/>
    </source>
</evidence>
<keyword evidence="2" id="KW-0677">Repeat</keyword>
<dbReference type="eggNOG" id="KOG4197">
    <property type="taxonomic scope" value="Eukaryota"/>
</dbReference>
<organism evidence="6 7">
    <name type="scientific">Pyronema omphalodes (strain CBS 100304)</name>
    <name type="common">Pyronema confluens</name>
    <dbReference type="NCBI Taxonomy" id="1076935"/>
    <lineage>
        <taxon>Eukaryota</taxon>
        <taxon>Fungi</taxon>
        <taxon>Dikarya</taxon>
        <taxon>Ascomycota</taxon>
        <taxon>Pezizomycotina</taxon>
        <taxon>Pezizomycetes</taxon>
        <taxon>Pezizales</taxon>
        <taxon>Pyronemataceae</taxon>
        <taxon>Pyronema</taxon>
    </lineage>
</organism>
<name>U4LM74_PYROM</name>
<evidence type="ECO:0000256" key="5">
    <source>
        <dbReference type="PROSITE-ProRule" id="PRU00708"/>
    </source>
</evidence>
<dbReference type="STRING" id="1076935.U4LM74"/>
<gene>
    <name evidence="6" type="ORF">PCON_13543</name>
</gene>
<dbReference type="InterPro" id="IPR002885">
    <property type="entry name" value="PPR_rpt"/>
</dbReference>
<dbReference type="Pfam" id="PF13041">
    <property type="entry name" value="PPR_2"/>
    <property type="match status" value="1"/>
</dbReference>
<comment type="function">
    <text evidence="3">Regulates mitochondrial small subunit maturation by controlling 15S rRNA 5'-end processing. Localizes to the 5' precursor of the 15S rRNA in a position that is subsequently occupied by mS47 in the mature yeast mtSSU. Uses structure and sequence-specific RNA recognition, binding to a single-stranded region of the precursor and specifically recognizing bases -6 to -1. The exchange of Ccm1 for mS47 is coupled to the irreversible removal of precursor rRNA that is accompanied by conformational changes of the mitoribosomal proteins uS5m and mS26. These conformational changes signal completion of 5'-end rRNA processing through protection of the mature 5'-end of the 15S rRNA and stabilization of mS47. The removal of the 5' precursor together with the dissociation of Ccm1 may be catalyzed by the 5'-3' exoribonuclease Pet127. Involved in the specific removal of group I introns in mitochondrial encoded transcripts.</text>
</comment>
<evidence type="ECO:0000313" key="7">
    <source>
        <dbReference type="Proteomes" id="UP000018144"/>
    </source>
</evidence>
<evidence type="ECO:0000256" key="4">
    <source>
        <dbReference type="ARBA" id="ARBA00044511"/>
    </source>
</evidence>
<keyword evidence="7" id="KW-1185">Reference proteome</keyword>
<evidence type="ECO:0000313" key="6">
    <source>
        <dbReference type="EMBL" id="CCX32692.1"/>
    </source>
</evidence>
<accession>U4LM74</accession>
<dbReference type="Gene3D" id="1.25.40.10">
    <property type="entry name" value="Tetratricopeptide repeat domain"/>
    <property type="match status" value="1"/>
</dbReference>
<dbReference type="NCBIfam" id="TIGR00756">
    <property type="entry name" value="PPR"/>
    <property type="match status" value="1"/>
</dbReference>
<dbReference type="PANTHER" id="PTHR47447:SF17">
    <property type="entry name" value="OS12G0638900 PROTEIN"/>
    <property type="match status" value="1"/>
</dbReference>
<reference evidence="6 7" key="1">
    <citation type="journal article" date="2013" name="PLoS Genet.">
        <title>The genome and development-dependent transcriptomes of Pyronema confluens: a window into fungal evolution.</title>
        <authorList>
            <person name="Traeger S."/>
            <person name="Altegoer F."/>
            <person name="Freitag M."/>
            <person name="Gabaldon T."/>
            <person name="Kempken F."/>
            <person name="Kumar A."/>
            <person name="Marcet-Houben M."/>
            <person name="Poggeler S."/>
            <person name="Stajich J.E."/>
            <person name="Nowrousian M."/>
        </authorList>
    </citation>
    <scope>NUCLEOTIDE SEQUENCE [LARGE SCALE GENOMIC DNA]</scope>
    <source>
        <strain evidence="7">CBS 100304</strain>
        <tissue evidence="6">Vegetative mycelium</tissue>
    </source>
</reference>
<dbReference type="PROSITE" id="PS51375">
    <property type="entry name" value="PPR"/>
    <property type="match status" value="1"/>
</dbReference>